<dbReference type="InterPro" id="IPR001387">
    <property type="entry name" value="Cro/C1-type_HTH"/>
</dbReference>
<evidence type="ECO:0000256" key="1">
    <source>
        <dbReference type="SAM" id="MobiDB-lite"/>
    </source>
</evidence>
<dbReference type="OrthoDB" id="9797543at2"/>
<dbReference type="Pfam" id="PF13464">
    <property type="entry name" value="RodZ_C"/>
    <property type="match status" value="1"/>
</dbReference>
<keyword evidence="2" id="KW-0472">Membrane</keyword>
<gene>
    <name evidence="4" type="ORF">A5888_001379</name>
    <name evidence="5" type="ORF">A5888_002617</name>
</gene>
<keyword evidence="2" id="KW-1133">Transmembrane helix</keyword>
<dbReference type="Gene3D" id="1.10.260.40">
    <property type="entry name" value="lambda repressor-like DNA-binding domains"/>
    <property type="match status" value="1"/>
</dbReference>
<evidence type="ECO:0000313" key="4">
    <source>
        <dbReference type="EMBL" id="OTP17241.1"/>
    </source>
</evidence>
<reference evidence="4" key="1">
    <citation type="submission" date="2017-05" db="EMBL/GenBank/DDBJ databases">
        <title>The Genome Sequence of Enterococcus sp. 9E7_DIV0242.</title>
        <authorList>
            <consortium name="The Broad Institute Genomics Platform"/>
            <consortium name="The Broad Institute Genomic Center for Infectious Diseases"/>
            <person name="Earl A."/>
            <person name="Manson A."/>
            <person name="Schwartman J."/>
            <person name="Gilmore M."/>
            <person name="Abouelleil A."/>
            <person name="Cao P."/>
            <person name="Chapman S."/>
            <person name="Cusick C."/>
            <person name="Shea T."/>
            <person name="Young S."/>
            <person name="Neafsey D."/>
            <person name="Nusbaum C."/>
            <person name="Birren B."/>
        </authorList>
    </citation>
    <scope>NUCLEOTIDE SEQUENCE [LARGE SCALE GENOMIC DNA]</scope>
    <source>
        <strain evidence="4">9E7_DIV0242</strain>
    </source>
</reference>
<dbReference type="AlphaFoldDB" id="A0A242K7U5"/>
<keyword evidence="6" id="KW-1185">Reference proteome</keyword>
<organism evidence="4">
    <name type="scientific">Candidatus Enterococcus clewellii</name>
    <dbReference type="NCBI Taxonomy" id="1834193"/>
    <lineage>
        <taxon>Bacteria</taxon>
        <taxon>Bacillati</taxon>
        <taxon>Bacillota</taxon>
        <taxon>Bacilli</taxon>
        <taxon>Lactobacillales</taxon>
        <taxon>Enterococcaceae</taxon>
        <taxon>Enterococcus</taxon>
    </lineage>
</organism>
<dbReference type="CDD" id="cd00093">
    <property type="entry name" value="HTH_XRE"/>
    <property type="match status" value="1"/>
</dbReference>
<dbReference type="GO" id="GO:0003677">
    <property type="term" value="F:DNA binding"/>
    <property type="evidence" value="ECO:0007669"/>
    <property type="project" value="InterPro"/>
</dbReference>
<dbReference type="InterPro" id="IPR050400">
    <property type="entry name" value="Bact_Cytoskel_RodZ"/>
</dbReference>
<feature type="region of interest" description="Disordered" evidence="1">
    <location>
        <begin position="150"/>
        <end position="186"/>
    </location>
</feature>
<dbReference type="InterPro" id="IPR010982">
    <property type="entry name" value="Lambda_DNA-bd_dom_sf"/>
</dbReference>
<evidence type="ECO:0000259" key="3">
    <source>
        <dbReference type="Pfam" id="PF13464"/>
    </source>
</evidence>
<feature type="domain" description="Cytoskeleton protein RodZ-like C-terminal" evidence="3">
    <location>
        <begin position="218"/>
        <end position="278"/>
    </location>
</feature>
<evidence type="ECO:0000256" key="2">
    <source>
        <dbReference type="SAM" id="Phobius"/>
    </source>
</evidence>
<feature type="compositionally biased region" description="Low complexity" evidence="1">
    <location>
        <begin position="150"/>
        <end position="178"/>
    </location>
</feature>
<dbReference type="PANTHER" id="PTHR34475">
    <property type="match status" value="1"/>
</dbReference>
<feature type="transmembrane region" description="Helical" evidence="2">
    <location>
        <begin position="114"/>
        <end position="133"/>
    </location>
</feature>
<dbReference type="EMBL" id="CP147247">
    <property type="protein sequence ID" value="WYJ90849.1"/>
    <property type="molecule type" value="Genomic_DNA"/>
</dbReference>
<name>A0A242K7U5_9ENTE</name>
<dbReference type="Pfam" id="PF13413">
    <property type="entry name" value="HTH_25"/>
    <property type="match status" value="1"/>
</dbReference>
<reference evidence="5" key="2">
    <citation type="submission" date="2017-05" db="EMBL/GenBank/DDBJ databases">
        <authorList>
            <consortium name="The Broad Institute Genomics Platform"/>
            <consortium name="The Broad Institute Genomic Center for Infectious Diseases"/>
            <person name="Earl A."/>
            <person name="Manson A."/>
            <person name="Schwartman J."/>
            <person name="Gilmore M."/>
            <person name="Abouelleil A."/>
            <person name="Cao P."/>
            <person name="Chapman S."/>
            <person name="Cusick C."/>
            <person name="Shea T."/>
            <person name="Young S."/>
            <person name="Neafsey D."/>
            <person name="Nusbaum C."/>
            <person name="Birren B."/>
        </authorList>
    </citation>
    <scope>NUCLEOTIDE SEQUENCE</scope>
    <source>
        <strain evidence="5">9E7_DIV0242</strain>
    </source>
</reference>
<keyword evidence="2" id="KW-0812">Transmembrane</keyword>
<dbReference type="SUPFAM" id="SSF47413">
    <property type="entry name" value="lambda repressor-like DNA-binding domains"/>
    <property type="match status" value="1"/>
</dbReference>
<sequence length="295" mass="32752">MASVNIGKKLREARLQMNMSLDELQQITKIQKRYLMAIEENNFDSMPGTFYVRAFIRQYASAVNLDGEELINYFDGKDLPKEVDLAAEYKTLEESRTQIYEEEHENRLFKSLPAIILSLFGLAIVVVVFYAMWQDQRANPIIDVPESTVTIERSSESTTETSTTSSTTSSTMESSTVESSKEPEPTATVAYINEENRLVNMSATDVAAPAKFTFTATTANSWAGVIINGAYVFQYTVPAGQTQEFELPAGTTAVTIALGASEYMDMKLNGQPVIFNPNDTGIGERSIVMTLAYKQ</sequence>
<evidence type="ECO:0000313" key="5">
    <source>
        <dbReference type="EMBL" id="WYJ90849.1"/>
    </source>
</evidence>
<dbReference type="InterPro" id="IPR025194">
    <property type="entry name" value="RodZ-like_C"/>
</dbReference>
<protein>
    <recommendedName>
        <fullName evidence="3">Cytoskeleton protein RodZ-like C-terminal domain-containing protein</fullName>
    </recommendedName>
</protein>
<dbReference type="PANTHER" id="PTHR34475:SF1">
    <property type="entry name" value="CYTOSKELETON PROTEIN RODZ"/>
    <property type="match status" value="1"/>
</dbReference>
<proteinExistence type="predicted"/>
<evidence type="ECO:0000313" key="6">
    <source>
        <dbReference type="Proteomes" id="UP000195141"/>
    </source>
</evidence>
<dbReference type="Proteomes" id="UP000195141">
    <property type="component" value="Chromosome"/>
</dbReference>
<reference evidence="5" key="3">
    <citation type="submission" date="2024-03" db="EMBL/GenBank/DDBJ databases">
        <title>The Genome Sequence of Enterococcus sp. DIV0242b.</title>
        <authorList>
            <consortium name="The Broad Institute Genomics Platform"/>
            <consortium name="The Broad Institute Microbial Omics Core"/>
            <consortium name="The Broad Institute Genomic Center for Infectious Diseases"/>
            <person name="Earl A."/>
            <person name="Manson A."/>
            <person name="Gilmore M."/>
            <person name="Schwartman J."/>
            <person name="Shea T."/>
            <person name="Abouelleil A."/>
            <person name="Cao P."/>
            <person name="Chapman S."/>
            <person name="Cusick C."/>
            <person name="Young S."/>
            <person name="Neafsey D."/>
            <person name="Nusbaum C."/>
            <person name="Birren B."/>
        </authorList>
    </citation>
    <scope>NUCLEOTIDE SEQUENCE</scope>
    <source>
        <strain evidence="5">9E7_DIV0242</strain>
    </source>
</reference>
<dbReference type="EMBL" id="NGMM01000002">
    <property type="protein sequence ID" value="OTP17241.1"/>
    <property type="molecule type" value="Genomic_DNA"/>
</dbReference>
<accession>A0A242K7U5</accession>